<evidence type="ECO:0000256" key="2">
    <source>
        <dbReference type="ARBA" id="ARBA00004496"/>
    </source>
</evidence>
<dbReference type="InterPro" id="IPR000291">
    <property type="entry name" value="D-Ala_lig_Van_CS"/>
</dbReference>
<keyword evidence="16" id="KW-0460">Magnesium</keyword>
<name>A0A9D1KGA1_9BACT</name>
<evidence type="ECO:0000259" key="18">
    <source>
        <dbReference type="PROSITE" id="PS50975"/>
    </source>
</evidence>
<dbReference type="InterPro" id="IPR013815">
    <property type="entry name" value="ATP_grasp_subdomain_1"/>
</dbReference>
<evidence type="ECO:0000256" key="14">
    <source>
        <dbReference type="HAMAP-Rule" id="MF_00047"/>
    </source>
</evidence>
<feature type="active site" evidence="15">
    <location>
        <position position="17"/>
    </location>
</feature>
<dbReference type="InterPro" id="IPR011127">
    <property type="entry name" value="Dala_Dala_lig_N"/>
</dbReference>
<dbReference type="GO" id="GO:0008360">
    <property type="term" value="P:regulation of cell shape"/>
    <property type="evidence" value="ECO:0007669"/>
    <property type="project" value="UniProtKB-KW"/>
</dbReference>
<dbReference type="Pfam" id="PF01820">
    <property type="entry name" value="Dala_Dala_lig_N"/>
    <property type="match status" value="1"/>
</dbReference>
<comment type="similarity">
    <text evidence="3 14">Belongs to the D-alanine--D-alanine ligase family.</text>
</comment>
<keyword evidence="7 16" id="KW-0479">Metal-binding</keyword>
<feature type="binding site" evidence="16">
    <location>
        <position position="303"/>
    </location>
    <ligand>
        <name>Mg(2+)</name>
        <dbReference type="ChEBI" id="CHEBI:18420"/>
        <label>2</label>
    </ligand>
</feature>
<evidence type="ECO:0000256" key="4">
    <source>
        <dbReference type="ARBA" id="ARBA00012216"/>
    </source>
</evidence>
<evidence type="ECO:0000313" key="20">
    <source>
        <dbReference type="Proteomes" id="UP000886881"/>
    </source>
</evidence>
<evidence type="ECO:0000256" key="3">
    <source>
        <dbReference type="ARBA" id="ARBA00010871"/>
    </source>
</evidence>
<evidence type="ECO:0000256" key="7">
    <source>
        <dbReference type="ARBA" id="ARBA00022723"/>
    </source>
</evidence>
<dbReference type="HAMAP" id="MF_00047">
    <property type="entry name" value="Dala_Dala_lig"/>
    <property type="match status" value="1"/>
</dbReference>
<evidence type="ECO:0000256" key="9">
    <source>
        <dbReference type="ARBA" id="ARBA00022840"/>
    </source>
</evidence>
<dbReference type="EC" id="6.3.2.4" evidence="4 14"/>
<comment type="catalytic activity">
    <reaction evidence="13 14">
        <text>2 D-alanine + ATP = D-alanyl-D-alanine + ADP + phosphate + H(+)</text>
        <dbReference type="Rhea" id="RHEA:11224"/>
        <dbReference type="ChEBI" id="CHEBI:15378"/>
        <dbReference type="ChEBI" id="CHEBI:30616"/>
        <dbReference type="ChEBI" id="CHEBI:43474"/>
        <dbReference type="ChEBI" id="CHEBI:57416"/>
        <dbReference type="ChEBI" id="CHEBI:57822"/>
        <dbReference type="ChEBI" id="CHEBI:456216"/>
        <dbReference type="EC" id="6.3.2.4"/>
    </reaction>
</comment>
<feature type="binding site" evidence="16">
    <location>
        <position position="305"/>
    </location>
    <ligand>
        <name>Mg(2+)</name>
        <dbReference type="ChEBI" id="CHEBI:18420"/>
        <label>2</label>
    </ligand>
</feature>
<dbReference type="InterPro" id="IPR011761">
    <property type="entry name" value="ATP-grasp"/>
</dbReference>
<dbReference type="InterPro" id="IPR016185">
    <property type="entry name" value="PreATP-grasp_dom_sf"/>
</dbReference>
<evidence type="ECO:0000256" key="13">
    <source>
        <dbReference type="ARBA" id="ARBA00047614"/>
    </source>
</evidence>
<dbReference type="PROSITE" id="PS00844">
    <property type="entry name" value="DALA_DALA_LIGASE_2"/>
    <property type="match status" value="1"/>
</dbReference>
<evidence type="ECO:0000256" key="15">
    <source>
        <dbReference type="PIRSR" id="PIRSR039102-1"/>
    </source>
</evidence>
<dbReference type="InterPro" id="IPR011095">
    <property type="entry name" value="Dala_Dala_lig_C"/>
</dbReference>
<dbReference type="GO" id="GO:0046872">
    <property type="term" value="F:metal ion binding"/>
    <property type="evidence" value="ECO:0007669"/>
    <property type="project" value="UniProtKB-KW"/>
</dbReference>
<dbReference type="PANTHER" id="PTHR23132">
    <property type="entry name" value="D-ALANINE--D-ALANINE LIGASE"/>
    <property type="match status" value="1"/>
</dbReference>
<proteinExistence type="inferred from homology"/>
<accession>A0A9D1KGA1</accession>
<dbReference type="SUPFAM" id="SSF56059">
    <property type="entry name" value="Glutathione synthetase ATP-binding domain-like"/>
    <property type="match status" value="1"/>
</dbReference>
<dbReference type="GO" id="GO:0005524">
    <property type="term" value="F:ATP binding"/>
    <property type="evidence" value="ECO:0007669"/>
    <property type="project" value="UniProtKB-UniRule"/>
</dbReference>
<dbReference type="GO" id="GO:0009252">
    <property type="term" value="P:peptidoglycan biosynthetic process"/>
    <property type="evidence" value="ECO:0007669"/>
    <property type="project" value="UniProtKB-UniRule"/>
</dbReference>
<evidence type="ECO:0000256" key="8">
    <source>
        <dbReference type="ARBA" id="ARBA00022741"/>
    </source>
</evidence>
<dbReference type="Gene3D" id="3.40.50.20">
    <property type="match status" value="1"/>
</dbReference>
<feature type="domain" description="ATP-grasp" evidence="18">
    <location>
        <begin position="135"/>
        <end position="336"/>
    </location>
</feature>
<evidence type="ECO:0000256" key="10">
    <source>
        <dbReference type="ARBA" id="ARBA00022960"/>
    </source>
</evidence>
<keyword evidence="9 17" id="KW-0067">ATP-binding</keyword>
<dbReference type="InterPro" id="IPR005905">
    <property type="entry name" value="D_ala_D_ala"/>
</dbReference>
<feature type="active site" evidence="15">
    <location>
        <position position="314"/>
    </location>
</feature>
<keyword evidence="11 14" id="KW-0573">Peptidoglycan synthesis</keyword>
<dbReference type="GO" id="GO:0005737">
    <property type="term" value="C:cytoplasm"/>
    <property type="evidence" value="ECO:0007669"/>
    <property type="project" value="UniProtKB-SubCell"/>
</dbReference>
<dbReference type="PANTHER" id="PTHR23132:SF23">
    <property type="entry name" value="D-ALANINE--D-ALANINE LIGASE B"/>
    <property type="match status" value="1"/>
</dbReference>
<dbReference type="PROSITE" id="PS50975">
    <property type="entry name" value="ATP_GRASP"/>
    <property type="match status" value="1"/>
</dbReference>
<dbReference type="EMBL" id="DVLC01000022">
    <property type="protein sequence ID" value="HIT46436.1"/>
    <property type="molecule type" value="Genomic_DNA"/>
</dbReference>
<evidence type="ECO:0000256" key="1">
    <source>
        <dbReference type="ARBA" id="ARBA00001936"/>
    </source>
</evidence>
<dbReference type="GO" id="GO:0071555">
    <property type="term" value="P:cell wall organization"/>
    <property type="evidence" value="ECO:0007669"/>
    <property type="project" value="UniProtKB-KW"/>
</dbReference>
<dbReference type="AlphaFoldDB" id="A0A9D1KGA1"/>
<dbReference type="SUPFAM" id="SSF52440">
    <property type="entry name" value="PreATP-grasp domain"/>
    <property type="match status" value="1"/>
</dbReference>
<comment type="cofactor">
    <cofactor evidence="1">
        <name>Mn(2+)</name>
        <dbReference type="ChEBI" id="CHEBI:29035"/>
    </cofactor>
</comment>
<comment type="cofactor">
    <cofactor evidence="16">
        <name>Mg(2+)</name>
        <dbReference type="ChEBI" id="CHEBI:18420"/>
    </cofactor>
    <cofactor evidence="16">
        <name>Mn(2+)</name>
        <dbReference type="ChEBI" id="CHEBI:29035"/>
    </cofactor>
    <text evidence="16">Binds 2 magnesium or manganese ions per subunit.</text>
</comment>
<comment type="caution">
    <text evidence="19">The sequence shown here is derived from an EMBL/GenBank/DDBJ whole genome shotgun (WGS) entry which is preliminary data.</text>
</comment>
<organism evidence="19 20">
    <name type="scientific">Candidatus Cryptobacteroides merdipullorum</name>
    <dbReference type="NCBI Taxonomy" id="2840771"/>
    <lineage>
        <taxon>Bacteria</taxon>
        <taxon>Pseudomonadati</taxon>
        <taxon>Bacteroidota</taxon>
        <taxon>Bacteroidia</taxon>
        <taxon>Bacteroidales</taxon>
        <taxon>Candidatus Cryptobacteroides</taxon>
    </lineage>
</organism>
<dbReference type="PROSITE" id="PS00843">
    <property type="entry name" value="DALA_DALA_LIGASE_1"/>
    <property type="match status" value="1"/>
</dbReference>
<keyword evidence="8 17" id="KW-0547">Nucleotide-binding</keyword>
<keyword evidence="6 14" id="KW-0436">Ligase</keyword>
<comment type="function">
    <text evidence="14">Cell wall formation.</text>
</comment>
<comment type="subcellular location">
    <subcellularLocation>
        <location evidence="2 14">Cytoplasm</location>
    </subcellularLocation>
</comment>
<evidence type="ECO:0000256" key="5">
    <source>
        <dbReference type="ARBA" id="ARBA00022490"/>
    </source>
</evidence>
<dbReference type="Proteomes" id="UP000886881">
    <property type="component" value="Unassembled WGS sequence"/>
</dbReference>
<keyword evidence="16" id="KW-0464">Manganese</keyword>
<dbReference type="Gene3D" id="3.30.1490.20">
    <property type="entry name" value="ATP-grasp fold, A domain"/>
    <property type="match status" value="1"/>
</dbReference>
<sequence length="338" mass="36986">MSKYRSIAVIYGSDTSESEVSCRSGEFVSSRLDGDSYDIYEIFARFGKWSLVAYKKRSSMRVTFPEGARPEVDKNDFSVTVLGQKVKFDYAYIVQHGAPGENGLLQGYLEMIGVPFNTCSSFVSTIAFDKHACKSWLRGAETVKFAPDVFVREGMDLDNFAAEVDSCLSFPVFVKPTQGGSSFGVSKVSEPSGLIPAVRFAFSEGASVLVEQGISGRELTVAAYRKAGEVATLPPIEIVTDNEYFDYDAKYNGHSREICPAVIDAEISGRLADATREIYSRLGCRGVVRMDYILAEDGLYFLEVNTIPGMTSASLVPKMVAAAGIDMTEFLRGIIEDS</sequence>
<evidence type="ECO:0000256" key="11">
    <source>
        <dbReference type="ARBA" id="ARBA00022984"/>
    </source>
</evidence>
<dbReference type="Gene3D" id="3.30.470.20">
    <property type="entry name" value="ATP-grasp fold, B domain"/>
    <property type="match status" value="1"/>
</dbReference>
<protein>
    <recommendedName>
        <fullName evidence="4 14">D-alanine--D-alanine ligase</fullName>
        <ecNumber evidence="4 14">6.3.2.4</ecNumber>
    </recommendedName>
    <alternativeName>
        <fullName evidence="14">D-Ala-D-Ala ligase</fullName>
    </alternativeName>
    <alternativeName>
        <fullName evidence="14">D-alanylalanine synthetase</fullName>
    </alternativeName>
</protein>
<dbReference type="Pfam" id="PF07478">
    <property type="entry name" value="Dala_Dala_lig_C"/>
    <property type="match status" value="1"/>
</dbReference>
<evidence type="ECO:0000256" key="17">
    <source>
        <dbReference type="PROSITE-ProRule" id="PRU00409"/>
    </source>
</evidence>
<dbReference type="GO" id="GO:0008716">
    <property type="term" value="F:D-alanine-D-alanine ligase activity"/>
    <property type="evidence" value="ECO:0007669"/>
    <property type="project" value="UniProtKB-UniRule"/>
</dbReference>
<evidence type="ECO:0000256" key="16">
    <source>
        <dbReference type="PIRSR" id="PIRSR039102-3"/>
    </source>
</evidence>
<evidence type="ECO:0000313" key="19">
    <source>
        <dbReference type="EMBL" id="HIT46436.1"/>
    </source>
</evidence>
<keyword evidence="10 14" id="KW-0133">Cell shape</keyword>
<reference evidence="19" key="2">
    <citation type="journal article" date="2021" name="PeerJ">
        <title>Extensive microbial diversity within the chicken gut microbiome revealed by metagenomics and culture.</title>
        <authorList>
            <person name="Gilroy R."/>
            <person name="Ravi A."/>
            <person name="Getino M."/>
            <person name="Pursley I."/>
            <person name="Horton D.L."/>
            <person name="Alikhan N.F."/>
            <person name="Baker D."/>
            <person name="Gharbi K."/>
            <person name="Hall N."/>
            <person name="Watson M."/>
            <person name="Adriaenssens E.M."/>
            <person name="Foster-Nyarko E."/>
            <person name="Jarju S."/>
            <person name="Secka A."/>
            <person name="Antonio M."/>
            <person name="Oren A."/>
            <person name="Chaudhuri R.R."/>
            <person name="La Ragione R."/>
            <person name="Hildebrand F."/>
            <person name="Pallen M.J."/>
        </authorList>
    </citation>
    <scope>NUCLEOTIDE SEQUENCE</scope>
    <source>
        <strain evidence="19">ChiHecec2B26-709</strain>
    </source>
</reference>
<gene>
    <name evidence="14" type="primary">ddl</name>
    <name evidence="19" type="ORF">IAC35_01100</name>
</gene>
<keyword evidence="12 14" id="KW-0961">Cell wall biogenesis/degradation</keyword>
<evidence type="ECO:0000256" key="12">
    <source>
        <dbReference type="ARBA" id="ARBA00023316"/>
    </source>
</evidence>
<comment type="pathway">
    <text evidence="14">Cell wall biogenesis; peptidoglycan biosynthesis.</text>
</comment>
<reference evidence="19" key="1">
    <citation type="submission" date="2020-10" db="EMBL/GenBank/DDBJ databases">
        <authorList>
            <person name="Gilroy R."/>
        </authorList>
    </citation>
    <scope>NUCLEOTIDE SEQUENCE</scope>
    <source>
        <strain evidence="19">ChiHecec2B26-709</strain>
    </source>
</reference>
<dbReference type="PIRSF" id="PIRSF039102">
    <property type="entry name" value="Ddl/VanB"/>
    <property type="match status" value="1"/>
</dbReference>
<keyword evidence="5 14" id="KW-0963">Cytoplasm</keyword>
<evidence type="ECO:0000256" key="6">
    <source>
        <dbReference type="ARBA" id="ARBA00022598"/>
    </source>
</evidence>
<feature type="active site" evidence="15">
    <location>
        <position position="181"/>
    </location>
</feature>
<feature type="binding site" evidence="16">
    <location>
        <position position="303"/>
    </location>
    <ligand>
        <name>Mg(2+)</name>
        <dbReference type="ChEBI" id="CHEBI:18420"/>
        <label>1</label>
    </ligand>
</feature>
<feature type="binding site" evidence="16">
    <location>
        <position position="291"/>
    </location>
    <ligand>
        <name>Mg(2+)</name>
        <dbReference type="ChEBI" id="CHEBI:18420"/>
        <label>1</label>
    </ligand>
</feature>